<dbReference type="EMBL" id="BDIP01011150">
    <property type="protein sequence ID" value="GCA65444.1"/>
    <property type="molecule type" value="Genomic_DNA"/>
</dbReference>
<keyword evidence="2" id="KW-1185">Reference proteome</keyword>
<protein>
    <submittedName>
        <fullName evidence="1">Uncharacterized protein</fullName>
    </submittedName>
</protein>
<organism evidence="1 2">
    <name type="scientific">Kipferlia bialata</name>
    <dbReference type="NCBI Taxonomy" id="797122"/>
    <lineage>
        <taxon>Eukaryota</taxon>
        <taxon>Metamonada</taxon>
        <taxon>Carpediemonas-like organisms</taxon>
        <taxon>Kipferlia</taxon>
    </lineage>
</organism>
<evidence type="ECO:0000313" key="1">
    <source>
        <dbReference type="EMBL" id="GCA65444.1"/>
    </source>
</evidence>
<dbReference type="Proteomes" id="UP000265618">
    <property type="component" value="Unassembled WGS sequence"/>
</dbReference>
<gene>
    <name evidence="1" type="ORF">KIPB_017139</name>
</gene>
<reference evidence="1 2" key="1">
    <citation type="journal article" date="2018" name="PLoS ONE">
        <title>The draft genome of Kipferlia bialata reveals reductive genome evolution in fornicate parasites.</title>
        <authorList>
            <person name="Tanifuji G."/>
            <person name="Takabayashi S."/>
            <person name="Kume K."/>
            <person name="Takagi M."/>
            <person name="Nakayama T."/>
            <person name="Kamikawa R."/>
            <person name="Inagaki Y."/>
            <person name="Hashimoto T."/>
        </authorList>
    </citation>
    <scope>NUCLEOTIDE SEQUENCE [LARGE SCALE GENOMIC DNA]</scope>
    <source>
        <strain evidence="1">NY0173</strain>
    </source>
</reference>
<name>A0A391NWE1_9EUKA</name>
<accession>A0A391NWE1</accession>
<evidence type="ECO:0000313" key="2">
    <source>
        <dbReference type="Proteomes" id="UP000265618"/>
    </source>
</evidence>
<comment type="caution">
    <text evidence="1">The sequence shown here is derived from an EMBL/GenBank/DDBJ whole genome shotgun (WGS) entry which is preliminary data.</text>
</comment>
<sequence length="8" mass="991">MQLEEDVQ</sequence>
<feature type="non-terminal residue" evidence="1">
    <location>
        <position position="8"/>
    </location>
</feature>
<proteinExistence type="predicted"/>